<keyword evidence="2" id="KW-1185">Reference proteome</keyword>
<accession>A0AAV5WA97</accession>
<dbReference type="EMBL" id="BTSY01000005">
    <property type="protein sequence ID" value="GMT28811.1"/>
    <property type="molecule type" value="Genomic_DNA"/>
</dbReference>
<reference evidence="1" key="1">
    <citation type="submission" date="2023-10" db="EMBL/GenBank/DDBJ databases">
        <title>Genome assembly of Pristionchus species.</title>
        <authorList>
            <person name="Yoshida K."/>
            <person name="Sommer R.J."/>
        </authorList>
    </citation>
    <scope>NUCLEOTIDE SEQUENCE</scope>
    <source>
        <strain evidence="1">RS5133</strain>
    </source>
</reference>
<evidence type="ECO:0000313" key="2">
    <source>
        <dbReference type="Proteomes" id="UP001432322"/>
    </source>
</evidence>
<protein>
    <submittedName>
        <fullName evidence="1">Uncharacterized protein</fullName>
    </submittedName>
</protein>
<evidence type="ECO:0000313" key="1">
    <source>
        <dbReference type="EMBL" id="GMT28811.1"/>
    </source>
</evidence>
<feature type="non-terminal residue" evidence="1">
    <location>
        <position position="264"/>
    </location>
</feature>
<gene>
    <name evidence="1" type="ORF">PFISCL1PPCAC_20108</name>
</gene>
<sequence>MEGVDVYSLETVISLSNASPHLRIFDREIDFYSVDSCLPLLLSSCDRFAFLKLMRRFLAKIQDRIEKMTRFDESEISKLIYIGEITHDYSILNNLFRKFCLLETLEKIEKENCYLVNGDLKEIIERRKTKITHAITKRPKLRFVFRKGEIVVSLLNDFHPIIINDLISKVDCHFIKSHRNSHNGQMGWNLWSSLRVHNTKKNPLTENEYTYLVYAEFPYRSPRLFFSSGGAIINGWWVIGVVEAGDELANQSVSGFPQLSFLFP</sequence>
<organism evidence="1 2">
    <name type="scientific">Pristionchus fissidentatus</name>
    <dbReference type="NCBI Taxonomy" id="1538716"/>
    <lineage>
        <taxon>Eukaryota</taxon>
        <taxon>Metazoa</taxon>
        <taxon>Ecdysozoa</taxon>
        <taxon>Nematoda</taxon>
        <taxon>Chromadorea</taxon>
        <taxon>Rhabditida</taxon>
        <taxon>Rhabditina</taxon>
        <taxon>Diplogasteromorpha</taxon>
        <taxon>Diplogasteroidea</taxon>
        <taxon>Neodiplogasteridae</taxon>
        <taxon>Pristionchus</taxon>
    </lineage>
</organism>
<proteinExistence type="predicted"/>
<dbReference type="AlphaFoldDB" id="A0AAV5WA97"/>
<comment type="caution">
    <text evidence="1">The sequence shown here is derived from an EMBL/GenBank/DDBJ whole genome shotgun (WGS) entry which is preliminary data.</text>
</comment>
<dbReference type="Proteomes" id="UP001432322">
    <property type="component" value="Unassembled WGS sequence"/>
</dbReference>
<name>A0AAV5WA97_9BILA</name>